<dbReference type="Proteomes" id="UP000550501">
    <property type="component" value="Unassembled WGS sequence"/>
</dbReference>
<dbReference type="InterPro" id="IPR029058">
    <property type="entry name" value="AB_hydrolase_fold"/>
</dbReference>
<dbReference type="Gene3D" id="2.60.40.10">
    <property type="entry name" value="Immunoglobulins"/>
    <property type="match status" value="1"/>
</dbReference>
<dbReference type="NCBIfam" id="NF012211">
    <property type="entry name" value="tand_rpt_95"/>
    <property type="match status" value="2"/>
</dbReference>
<dbReference type="SUPFAM" id="SSF50969">
    <property type="entry name" value="YVTN repeat-like/Quinoprotein amine dehydrogenase"/>
    <property type="match status" value="1"/>
</dbReference>
<evidence type="ECO:0000256" key="1">
    <source>
        <dbReference type="SAM" id="MobiDB-lite"/>
    </source>
</evidence>
<dbReference type="InterPro" id="IPR015943">
    <property type="entry name" value="WD40/YVTN_repeat-like_dom_sf"/>
</dbReference>
<accession>A0A839Q8T8</accession>
<dbReference type="InterPro" id="IPR051200">
    <property type="entry name" value="Host-pathogen_enzymatic-act"/>
</dbReference>
<dbReference type="InterPro" id="IPR013783">
    <property type="entry name" value="Ig-like_fold"/>
</dbReference>
<organism evidence="2 3">
    <name type="scientific">Mycolicibacterium iranicum</name>
    <name type="common">Mycobacterium iranicum</name>
    <dbReference type="NCBI Taxonomy" id="912594"/>
    <lineage>
        <taxon>Bacteria</taxon>
        <taxon>Bacillati</taxon>
        <taxon>Actinomycetota</taxon>
        <taxon>Actinomycetes</taxon>
        <taxon>Mycobacteriales</taxon>
        <taxon>Mycobacteriaceae</taxon>
        <taxon>Mycolicibacterium</taxon>
    </lineage>
</organism>
<dbReference type="SUPFAM" id="SSF75011">
    <property type="entry name" value="3-carboxy-cis,cis-mucoante lactonizing enzyme"/>
    <property type="match status" value="1"/>
</dbReference>
<feature type="compositionally biased region" description="Low complexity" evidence="1">
    <location>
        <begin position="22"/>
        <end position="34"/>
    </location>
</feature>
<protein>
    <submittedName>
        <fullName evidence="2">VCBS repeat-containing protein</fullName>
    </submittedName>
</protein>
<dbReference type="RefSeq" id="WP_183468786.1">
    <property type="nucleotide sequence ID" value="NZ_JACHVU010000005.1"/>
</dbReference>
<comment type="caution">
    <text evidence="2">The sequence shown here is derived from an EMBL/GenBank/DDBJ whole genome shotgun (WGS) entry which is preliminary data.</text>
</comment>
<evidence type="ECO:0000313" key="3">
    <source>
        <dbReference type="Proteomes" id="UP000550501"/>
    </source>
</evidence>
<dbReference type="InterPro" id="IPR011044">
    <property type="entry name" value="Quino_amine_DH_bsu"/>
</dbReference>
<name>A0A839Q8T8_MYCIR</name>
<sequence>MTPVADATGPAHTGSAGSGVGSADEAPPADADTAAAEDADSDGVTEAPDDDALDDAGGDFEPSDEEDSRAGDSENPPTLNTPRHRPNRGSDNDQYRLPAERESDASEFDEIADSDSTLVDTEAKADDLPVVVQQPLFDGATQRAPSEVKEARTATTEIAGSHGVLDDLTSALLDGPVAPVESPLAWALLAAARRQFSGSADDPGAELPATAVVNSAPAATLSRQSSPSAWTGKVTGRVSVVDADGDRVTYTVSSASRGTVTINERGTFSYTPTVPARHAAAAEDPAARSDSFVISVSDGRGGIAEITVTVPVKPLNRAPSMLRATRAAADPVTGVVTGRITARDSDGDVLMYSAADPSSGTLTFNTDGTFTYVPSDAARLNARSTWRSDTDSFVVTVDDDHGGVRTLTARVAIAPENSAPVAGIPIFSGYSGFSGAITGAVNAADPDGDSLSYSGSSTTSKGRVTVYSGGTFKYTPTAAARHAAATGNPDDTTDTIVVVAKDKYGAVTTISVTLPILPRNDAPRPGRTTVGQPASATGVVVGRVTATDPDGDPLSFTRGTESGKGVVEVKGDGSFIYTPTVQARVAAGAAGADNAAKVDRFSVTVQDGHGGITSIPVEVPIAPSVGNLPPQAEFADMGEPDLITGAVTGHLGFVDPEGSPLSYALVTDVDSRTGTVELDAQDGSWQFTPTFEARMASWVSGGSTVQFTVAVSDGEAAVNKTVTVMIDARPVIADIPVGARPFDMKLTPDGGHAVVTFYGDAGVALVDTETGELKRVQVVGSNGVVLMDPNRGRAYVSTYIDGYGRYITEIDPDTGTVAGGPFFLNNSSPGLDRIVITPDGRYIYTAADSWTVTVFDTLTKTTVGGRAIVDHLNDTVVSGPILYGGPRNLLVSPDGSRIYVLGSATTAPPTPGQVFTIIGADTQSVIVNGGGAGPLDANAVYDRTVVSPDGKYIYTALSTRLDGRWVATVTQVDTDLNAIVAQSLPLTGIDVREIAVTPDGRRLYVLTEDGVTVLNPVLDMAIEDHIAIPGVGAQSFRGDDLIVSGDGQRLYVVQSGANADPVTEGMAGSITVIRTATNTIVGTPIVVPTAQAVSLSPDGSRLYVLNYTDSAVGQGSLTIIKTGTSYSNPATSAPSSYAGLFQRLRYKTAYAAEGVHIETVLDDEGNDARVIVYLGGTTEDWFGTNQPRIDNVPAFVQRTVKEEQLKLIDAALERAPGAKVMLVGYSQGGMDAQNIAALGRYDVTSVVAFGSPIVQAGSDKYATIHLWDPRDNVALLTHSRYGDLYIDALDDHELFTFTSDTTDQSWLIPFVDSGFWKVHGGLGTYLDVGNAFENSSEGNSPNFRTVKNDVQQFLGQPLLTIPNGYFFVDGMLIPSF</sequence>
<feature type="compositionally biased region" description="Basic and acidic residues" evidence="1">
    <location>
        <begin position="88"/>
        <end position="104"/>
    </location>
</feature>
<gene>
    <name evidence="2" type="ORF">FHR72_002738</name>
</gene>
<dbReference type="Pfam" id="PF17963">
    <property type="entry name" value="Big_9"/>
    <property type="match status" value="5"/>
</dbReference>
<evidence type="ECO:0000313" key="2">
    <source>
        <dbReference type="EMBL" id="MBB2991254.1"/>
    </source>
</evidence>
<dbReference type="PANTHER" id="PTHR47197">
    <property type="entry name" value="PROTEIN NIRF"/>
    <property type="match status" value="1"/>
</dbReference>
<feature type="compositionally biased region" description="Acidic residues" evidence="1">
    <location>
        <begin position="35"/>
        <end position="67"/>
    </location>
</feature>
<feature type="region of interest" description="Disordered" evidence="1">
    <location>
        <begin position="1"/>
        <end position="115"/>
    </location>
</feature>
<dbReference type="PANTHER" id="PTHR47197:SF3">
    <property type="entry name" value="DIHYDRO-HEME D1 DEHYDROGENASE"/>
    <property type="match status" value="1"/>
</dbReference>
<keyword evidence="3" id="KW-1185">Reference proteome</keyword>
<dbReference type="GO" id="GO:0005975">
    <property type="term" value="P:carbohydrate metabolic process"/>
    <property type="evidence" value="ECO:0007669"/>
    <property type="project" value="UniProtKB-ARBA"/>
</dbReference>
<dbReference type="Gene3D" id="2.130.10.10">
    <property type="entry name" value="YVTN repeat-like/Quinoprotein amine dehydrogenase"/>
    <property type="match status" value="3"/>
</dbReference>
<dbReference type="SUPFAM" id="SSF53474">
    <property type="entry name" value="alpha/beta-Hydrolases"/>
    <property type="match status" value="1"/>
</dbReference>
<proteinExistence type="predicted"/>
<dbReference type="NCBIfam" id="TIGR01965">
    <property type="entry name" value="VCBS_repeat"/>
    <property type="match status" value="4"/>
</dbReference>
<reference evidence="2 3" key="1">
    <citation type="submission" date="2020-08" db="EMBL/GenBank/DDBJ databases">
        <title>The Agave Microbiome: Exploring the role of microbial communities in plant adaptations to desert environments.</title>
        <authorList>
            <person name="Partida-Martinez L.P."/>
        </authorList>
    </citation>
    <scope>NUCLEOTIDE SEQUENCE [LARGE SCALE GENOMIC DNA]</scope>
    <source>
        <strain evidence="2 3">AT2.18</strain>
    </source>
</reference>
<dbReference type="EMBL" id="JACHVU010000005">
    <property type="protein sequence ID" value="MBB2991254.1"/>
    <property type="molecule type" value="Genomic_DNA"/>
</dbReference>
<dbReference type="InterPro" id="IPR010221">
    <property type="entry name" value="VCBS_dom"/>
</dbReference>
<dbReference type="Gene3D" id="3.40.50.1820">
    <property type="entry name" value="alpha/beta hydrolase"/>
    <property type="match status" value="1"/>
</dbReference>